<reference evidence="2 3" key="1">
    <citation type="submission" date="2017-03" db="EMBL/GenBank/DDBJ databases">
        <title>WGS assembly of Porphyra umbilicalis.</title>
        <authorList>
            <person name="Brawley S.H."/>
            <person name="Blouin N.A."/>
            <person name="Ficko-Blean E."/>
            <person name="Wheeler G.L."/>
            <person name="Lohr M."/>
            <person name="Goodson H.V."/>
            <person name="Jenkins J.W."/>
            <person name="Blaby-Haas C.E."/>
            <person name="Helliwell K.E."/>
            <person name="Chan C."/>
            <person name="Marriage T."/>
            <person name="Bhattacharya D."/>
            <person name="Klein A.S."/>
            <person name="Badis Y."/>
            <person name="Brodie J."/>
            <person name="Cao Y."/>
            <person name="Collen J."/>
            <person name="Dittami S.M."/>
            <person name="Gachon C.M."/>
            <person name="Green B.R."/>
            <person name="Karpowicz S."/>
            <person name="Kim J.W."/>
            <person name="Kudahl U."/>
            <person name="Lin S."/>
            <person name="Michel G."/>
            <person name="Mittag M."/>
            <person name="Olson B.J."/>
            <person name="Pangilinan J."/>
            <person name="Peng Y."/>
            <person name="Qiu H."/>
            <person name="Shu S."/>
            <person name="Singer J.T."/>
            <person name="Smith A.G."/>
            <person name="Sprecher B.N."/>
            <person name="Wagner V."/>
            <person name="Wang W."/>
            <person name="Wang Z.-Y."/>
            <person name="Yan J."/>
            <person name="Yarish C."/>
            <person name="Zoeuner-Riek S."/>
            <person name="Zhuang Y."/>
            <person name="Zou Y."/>
            <person name="Lindquist E.A."/>
            <person name="Grimwood J."/>
            <person name="Barry K."/>
            <person name="Rokhsar D.S."/>
            <person name="Schmutz J."/>
            <person name="Stiller J.W."/>
            <person name="Grossman A.R."/>
            <person name="Prochnik S.E."/>
        </authorList>
    </citation>
    <scope>NUCLEOTIDE SEQUENCE [LARGE SCALE GENOMIC DNA]</scope>
    <source>
        <strain evidence="2">4086291</strain>
    </source>
</reference>
<evidence type="ECO:0000313" key="3">
    <source>
        <dbReference type="Proteomes" id="UP000218209"/>
    </source>
</evidence>
<feature type="region of interest" description="Disordered" evidence="1">
    <location>
        <begin position="1"/>
        <end position="21"/>
    </location>
</feature>
<proteinExistence type="predicted"/>
<feature type="compositionally biased region" description="Low complexity" evidence="1">
    <location>
        <begin position="7"/>
        <end position="21"/>
    </location>
</feature>
<keyword evidence="3" id="KW-1185">Reference proteome</keyword>
<name>A0A1X6PIY0_PORUM</name>
<sequence length="48" mass="4947">MWTGGRASASNCQAAQASGVGVARVGGSWGWASRRPRRRLSGGGVIPY</sequence>
<gene>
    <name evidence="2" type="ORF">BU14_0031s0006</name>
</gene>
<dbReference type="EMBL" id="KV918767">
    <property type="protein sequence ID" value="OSX80834.1"/>
    <property type="molecule type" value="Genomic_DNA"/>
</dbReference>
<dbReference type="AlphaFoldDB" id="A0A1X6PIY0"/>
<dbReference type="Proteomes" id="UP000218209">
    <property type="component" value="Unassembled WGS sequence"/>
</dbReference>
<protein>
    <submittedName>
        <fullName evidence="2">Uncharacterized protein</fullName>
    </submittedName>
</protein>
<evidence type="ECO:0000256" key="1">
    <source>
        <dbReference type="SAM" id="MobiDB-lite"/>
    </source>
</evidence>
<accession>A0A1X6PIY0</accession>
<evidence type="ECO:0000313" key="2">
    <source>
        <dbReference type="EMBL" id="OSX80834.1"/>
    </source>
</evidence>
<organism evidence="2 3">
    <name type="scientific">Porphyra umbilicalis</name>
    <name type="common">Purple laver</name>
    <name type="synonym">Red alga</name>
    <dbReference type="NCBI Taxonomy" id="2786"/>
    <lineage>
        <taxon>Eukaryota</taxon>
        <taxon>Rhodophyta</taxon>
        <taxon>Bangiophyceae</taxon>
        <taxon>Bangiales</taxon>
        <taxon>Bangiaceae</taxon>
        <taxon>Porphyra</taxon>
    </lineage>
</organism>